<dbReference type="Pfam" id="PF09423">
    <property type="entry name" value="PhoD"/>
    <property type="match status" value="1"/>
</dbReference>
<keyword evidence="4" id="KW-1185">Reference proteome</keyword>
<dbReference type="Proteomes" id="UP001140217">
    <property type="component" value="Unassembled WGS sequence"/>
</dbReference>
<dbReference type="InterPro" id="IPR052900">
    <property type="entry name" value="Phospholipid_Metab_Enz"/>
</dbReference>
<gene>
    <name evidence="3" type="ORF">H4R18_002386</name>
</gene>
<reference evidence="3" key="1">
    <citation type="submission" date="2022-07" db="EMBL/GenBank/DDBJ databases">
        <title>Phylogenomic reconstructions and comparative analyses of Kickxellomycotina fungi.</title>
        <authorList>
            <person name="Reynolds N.K."/>
            <person name="Stajich J.E."/>
            <person name="Barry K."/>
            <person name="Grigoriev I.V."/>
            <person name="Crous P."/>
            <person name="Smith M.E."/>
        </authorList>
    </citation>
    <scope>NUCLEOTIDE SEQUENCE</scope>
    <source>
        <strain evidence="3">NBRC 105414</strain>
    </source>
</reference>
<feature type="domain" description="PhoD-like phosphatase metallophosphatase" evidence="2">
    <location>
        <begin position="286"/>
        <end position="533"/>
    </location>
</feature>
<dbReference type="AlphaFoldDB" id="A0A9W8HF81"/>
<accession>A0A9W8HF81</accession>
<dbReference type="SUPFAM" id="SSF56300">
    <property type="entry name" value="Metallo-dependent phosphatases"/>
    <property type="match status" value="1"/>
</dbReference>
<dbReference type="InterPro" id="IPR029052">
    <property type="entry name" value="Metallo-depent_PP-like"/>
</dbReference>
<sequence>MGMGNIGRIALALHVLFASFVLWVVPVHALFLADLVVFPVSLLVALRDLAGRWPLAAPEDRRRRVQERQRQRQQDAAASTALREAGTDVQRRRTAGADKPAEADRPAEPARQGARSRAPLGRIALLAVQVALFAMVLDSVYRPLVAPAEDVLVFRAGYVSHDTARMHIRYPGPGPLELRYRPLAGAGGGGGGNVPWESAGALAAPTGATDFTVTAALANLQPATRYAVELHSRQPTLHAATVRLASAEFRTAPPPGTPTRLRFGTGSCIKPNFPYRPTRTPDVYGFASMLEHSAGLDMVMFMGDFIYADVPLYFGPEPAAYRRLYRNVYAAPSARRLMRRVPMLYVYDDHEIKNNWHRQDQPPMGSALAAFDEYNGRPNPPPAAPGVAYYNFTHGNVAFYAWDTRRYRTRWESAGGGGGGSSGGPEPTATMLGAEQKRHFARWLRDVNHTAAVKFVVSSVPVTTGWANRDSAQDTWRGYPTERAEILALTRHVPNLFFLSGDRHEMAAVVLPSGNIEFSTSPVSQFTFPLVGSFRPDRDGERTLHFRRPGHVKYGILDVDTATDPAVPRVTYSLYTTDVHRGRRPAWVYEAKGAPWR</sequence>
<proteinExistence type="predicted"/>
<evidence type="ECO:0000259" key="2">
    <source>
        <dbReference type="Pfam" id="PF09423"/>
    </source>
</evidence>
<feature type="region of interest" description="Disordered" evidence="1">
    <location>
        <begin position="60"/>
        <end position="115"/>
    </location>
</feature>
<feature type="compositionally biased region" description="Basic and acidic residues" evidence="1">
    <location>
        <begin position="85"/>
        <end position="108"/>
    </location>
</feature>
<evidence type="ECO:0000313" key="3">
    <source>
        <dbReference type="EMBL" id="KAJ2782242.1"/>
    </source>
</evidence>
<dbReference type="InterPro" id="IPR038607">
    <property type="entry name" value="PhoD-like_sf"/>
</dbReference>
<organism evidence="3 4">
    <name type="scientific">Coemansia javaensis</name>
    <dbReference type="NCBI Taxonomy" id="2761396"/>
    <lineage>
        <taxon>Eukaryota</taxon>
        <taxon>Fungi</taxon>
        <taxon>Fungi incertae sedis</taxon>
        <taxon>Zoopagomycota</taxon>
        <taxon>Kickxellomycotina</taxon>
        <taxon>Kickxellomycetes</taxon>
        <taxon>Kickxellales</taxon>
        <taxon>Kickxellaceae</taxon>
        <taxon>Coemansia</taxon>
    </lineage>
</organism>
<dbReference type="CDD" id="cd07389">
    <property type="entry name" value="MPP_PhoD"/>
    <property type="match status" value="1"/>
</dbReference>
<dbReference type="PANTHER" id="PTHR43606">
    <property type="entry name" value="PHOSPHATASE, PUTATIVE (AFU_ORTHOLOGUE AFUA_6G08710)-RELATED"/>
    <property type="match status" value="1"/>
</dbReference>
<dbReference type="InterPro" id="IPR018946">
    <property type="entry name" value="PhoD-like_MPP"/>
</dbReference>
<evidence type="ECO:0000313" key="4">
    <source>
        <dbReference type="Proteomes" id="UP001140217"/>
    </source>
</evidence>
<protein>
    <recommendedName>
        <fullName evidence="2">PhoD-like phosphatase metallophosphatase domain-containing protein</fullName>
    </recommendedName>
</protein>
<dbReference type="PANTHER" id="PTHR43606:SF2">
    <property type="entry name" value="ALKALINE PHOSPHATASE FAMILY PROTEIN (AFU_ORTHOLOGUE AFUA_5G03860)"/>
    <property type="match status" value="1"/>
</dbReference>
<feature type="compositionally biased region" description="Basic and acidic residues" evidence="1">
    <location>
        <begin position="60"/>
        <end position="73"/>
    </location>
</feature>
<dbReference type="Gene3D" id="3.60.21.70">
    <property type="entry name" value="PhoD-like phosphatase"/>
    <property type="match status" value="1"/>
</dbReference>
<comment type="caution">
    <text evidence="3">The sequence shown here is derived from an EMBL/GenBank/DDBJ whole genome shotgun (WGS) entry which is preliminary data.</text>
</comment>
<name>A0A9W8HF81_9FUNG</name>
<dbReference type="OrthoDB" id="2100241at2759"/>
<dbReference type="EMBL" id="JANBUL010000078">
    <property type="protein sequence ID" value="KAJ2782242.1"/>
    <property type="molecule type" value="Genomic_DNA"/>
</dbReference>
<evidence type="ECO:0000256" key="1">
    <source>
        <dbReference type="SAM" id="MobiDB-lite"/>
    </source>
</evidence>